<dbReference type="Proteomes" id="UP000662314">
    <property type="component" value="Unassembled WGS sequence"/>
</dbReference>
<comment type="caution">
    <text evidence="12">The sequence shown here is derived from an EMBL/GenBank/DDBJ whole genome shotgun (WGS) entry which is preliminary data.</text>
</comment>
<dbReference type="EMBL" id="JAECZA010000234">
    <property type="protein sequence ID" value="MBH8576617.1"/>
    <property type="molecule type" value="Genomic_DNA"/>
</dbReference>
<dbReference type="InterPro" id="IPR011815">
    <property type="entry name" value="PBP_1c"/>
</dbReference>
<dbReference type="GO" id="GO:0009002">
    <property type="term" value="F:serine-type D-Ala-D-Ala carboxypeptidase activity"/>
    <property type="evidence" value="ECO:0007669"/>
    <property type="project" value="UniProtKB-EC"/>
</dbReference>
<accession>A0A8J7ILS2</accession>
<comment type="catalytic activity">
    <reaction evidence="7">
        <text>Preferential cleavage: (Ac)2-L-Lys-D-Ala-|-D-Ala. Also transpeptidation of peptidyl-alanyl moieties that are N-acyl substituents of D-alanine.</text>
        <dbReference type="EC" id="3.4.16.4"/>
    </reaction>
</comment>
<evidence type="ECO:0000259" key="9">
    <source>
        <dbReference type="Pfam" id="PF00905"/>
    </source>
</evidence>
<keyword evidence="5" id="KW-0378">Hydrolase</keyword>
<dbReference type="Gene3D" id="1.10.3810.10">
    <property type="entry name" value="Biosynthetic peptidoglycan transglycosylase-like"/>
    <property type="match status" value="1"/>
</dbReference>
<keyword evidence="2" id="KW-0645">Protease</keyword>
<dbReference type="InterPro" id="IPR036950">
    <property type="entry name" value="PBP_transglycosylase"/>
</dbReference>
<dbReference type="GO" id="GO:0006508">
    <property type="term" value="P:proteolysis"/>
    <property type="evidence" value="ECO:0007669"/>
    <property type="project" value="UniProtKB-KW"/>
</dbReference>
<gene>
    <name evidence="12" type="primary">pbpC</name>
    <name evidence="12" type="ORF">I8752_27240</name>
</gene>
<dbReference type="InterPro" id="IPR009647">
    <property type="entry name" value="PBP_C"/>
</dbReference>
<dbReference type="InterPro" id="IPR050396">
    <property type="entry name" value="Glycosyltr_51/Transpeptidase"/>
</dbReference>
<evidence type="ECO:0000256" key="5">
    <source>
        <dbReference type="ARBA" id="ARBA00022801"/>
    </source>
</evidence>
<keyword evidence="1" id="KW-0121">Carboxypeptidase</keyword>
<dbReference type="SUPFAM" id="SSF53955">
    <property type="entry name" value="Lysozyme-like"/>
    <property type="match status" value="1"/>
</dbReference>
<name>A0A8J7ILS2_9NOST</name>
<evidence type="ECO:0000313" key="13">
    <source>
        <dbReference type="Proteomes" id="UP000662314"/>
    </source>
</evidence>
<dbReference type="InterPro" id="IPR001264">
    <property type="entry name" value="Glyco_trans_51"/>
</dbReference>
<dbReference type="AlphaFoldDB" id="A0A8J7ILS2"/>
<feature type="domain" description="Glycosyl transferase family 51" evidence="10">
    <location>
        <begin position="74"/>
        <end position="241"/>
    </location>
</feature>
<feature type="domain" description="Penicillin-binding protein transpeptidase" evidence="9">
    <location>
        <begin position="323"/>
        <end position="611"/>
    </location>
</feature>
<evidence type="ECO:0000259" key="10">
    <source>
        <dbReference type="Pfam" id="PF00912"/>
    </source>
</evidence>
<dbReference type="InterPro" id="IPR001460">
    <property type="entry name" value="PCN-bd_Tpept"/>
</dbReference>
<evidence type="ECO:0000256" key="2">
    <source>
        <dbReference type="ARBA" id="ARBA00022670"/>
    </source>
</evidence>
<evidence type="ECO:0000256" key="8">
    <source>
        <dbReference type="ARBA" id="ARBA00049902"/>
    </source>
</evidence>
<reference evidence="12 13" key="1">
    <citation type="journal article" date="2021" name="Int. J. Syst. Evol. Microbiol.">
        <title>Amazonocrinis nigriterrae gen. nov., sp. nov., Atlanticothrix silvestris gen. nov., sp. nov. and Dendronalium phyllosphericum gen. nov., sp. nov., nostocacean cyanobacteria from Brazilian environments.</title>
        <authorList>
            <person name="Alvarenga D.O."/>
            <person name="Andreote A.P.D."/>
            <person name="Branco L.H.Z."/>
            <person name="Delbaje E."/>
            <person name="Cruz R.B."/>
            <person name="Varani A.M."/>
            <person name="Fiore M.F."/>
        </authorList>
    </citation>
    <scope>NUCLEOTIDE SEQUENCE [LARGE SCALE GENOMIC DNA]</scope>
    <source>
        <strain evidence="12 13">CENA369</strain>
    </source>
</reference>
<proteinExistence type="predicted"/>
<dbReference type="Pfam" id="PF00905">
    <property type="entry name" value="Transpeptidase"/>
    <property type="match status" value="1"/>
</dbReference>
<evidence type="ECO:0000256" key="6">
    <source>
        <dbReference type="ARBA" id="ARBA00023268"/>
    </source>
</evidence>
<dbReference type="GO" id="GO:0008658">
    <property type="term" value="F:penicillin binding"/>
    <property type="evidence" value="ECO:0007669"/>
    <property type="project" value="InterPro"/>
</dbReference>
<dbReference type="GO" id="GO:0008955">
    <property type="term" value="F:peptidoglycan glycosyltransferase activity"/>
    <property type="evidence" value="ECO:0007669"/>
    <property type="project" value="UniProtKB-EC"/>
</dbReference>
<evidence type="ECO:0000256" key="1">
    <source>
        <dbReference type="ARBA" id="ARBA00022645"/>
    </source>
</evidence>
<dbReference type="GO" id="GO:0009252">
    <property type="term" value="P:peptidoglycan biosynthetic process"/>
    <property type="evidence" value="ECO:0007669"/>
    <property type="project" value="InterPro"/>
</dbReference>
<evidence type="ECO:0000256" key="3">
    <source>
        <dbReference type="ARBA" id="ARBA00022676"/>
    </source>
</evidence>
<organism evidence="12 13">
    <name type="scientific">Dendronalium phyllosphericum CENA369</name>
    <dbReference type="NCBI Taxonomy" id="1725256"/>
    <lineage>
        <taxon>Bacteria</taxon>
        <taxon>Bacillati</taxon>
        <taxon>Cyanobacteriota</taxon>
        <taxon>Cyanophyceae</taxon>
        <taxon>Nostocales</taxon>
        <taxon>Nostocaceae</taxon>
        <taxon>Dendronalium</taxon>
        <taxon>Dendronalium phyllosphericum</taxon>
    </lineage>
</organism>
<keyword evidence="13" id="KW-1185">Reference proteome</keyword>
<protein>
    <submittedName>
        <fullName evidence="12">Penicillin-binding protein 1C</fullName>
    </submittedName>
</protein>
<evidence type="ECO:0000256" key="4">
    <source>
        <dbReference type="ARBA" id="ARBA00022679"/>
    </source>
</evidence>
<feature type="domain" description="Penicillin-binding C-terminal" evidence="11">
    <location>
        <begin position="681"/>
        <end position="767"/>
    </location>
</feature>
<sequence length="793" mass="88446">MKPTSRWLIKMKRKFWHQCDRKISKVILAMLLMCLVMRSLPYFAPIRAADITQNQLAMQFSDRNGLPLGTLLTRDQDHTAVVPLNQVSPQFIHAILAAEDGSFYQHGALDMTAVVRAIKEAIHAKRIVSGASTITMQLARMLDPSSRTFLGKVREIWLSWRLTAGMNKDDILSAYINRLPMGGNIYGVEAAARTYFSIPASDLNLAQASLLAAIPNNPTYFDPLQHWARLQQRQRYVLNRMVLDGYITRATAEQTYSEKVVFQSRQRGIIAAPHFLFWLSTQLPPQHSSPIRTTINRPLQQFVEAQVQQVLSSLAANNVHDAAALAIDNHTGEVLAYVGSPDYFNEFKLGRNDGVQALRQPGSTLKPFVYELALEKGLIRPNTILADVPAHYAIPGAKLYSPTDYTERFLGPVRVRVALANSLNVPAVRVLEKVGVQTFLERLHQLGFAHLNRSAEYYGLGLTLGSGEVSLWELARAYVTLARQGQATPLIPCTDEINRVSTPHSPISCTDAMNRVSTSHSPLPNRTTWQLITNMLSDSHARATAFGVDSVLSLPFATAVKTGTSSNFRDTWTVGFTSDYTVATWVGNFNGEPMRQVSGVTGAAPLWNRIMLHLHEHQEPADFLPPEGLVQLPICAISGLRPTPDCTSVVQEYFSPADKIAYDTQTDFNLPPEYDEWLARQQQTSIATNNFRILSPHNGDIFLLYPSAQTQQKLELKLAGTKSAPVEWWLNGQKLDSQSANTLFWHLRPGNWTLEARSGEMSDKVSFQVELAGMKTARRGFSIVDSKIRSDRP</sequence>
<keyword evidence="4" id="KW-0808">Transferase</keyword>
<dbReference type="RefSeq" id="WP_214435346.1">
    <property type="nucleotide sequence ID" value="NZ_CAWPUQ010000162.1"/>
</dbReference>
<dbReference type="Gene3D" id="3.40.710.10">
    <property type="entry name" value="DD-peptidase/beta-lactamase superfamily"/>
    <property type="match status" value="1"/>
</dbReference>
<dbReference type="GO" id="GO:0030288">
    <property type="term" value="C:outer membrane-bounded periplasmic space"/>
    <property type="evidence" value="ECO:0007669"/>
    <property type="project" value="TreeGrafter"/>
</dbReference>
<dbReference type="InterPro" id="IPR012338">
    <property type="entry name" value="Beta-lactam/transpept-like"/>
</dbReference>
<dbReference type="Pfam" id="PF00912">
    <property type="entry name" value="Transgly"/>
    <property type="match status" value="1"/>
</dbReference>
<evidence type="ECO:0000256" key="7">
    <source>
        <dbReference type="ARBA" id="ARBA00034000"/>
    </source>
</evidence>
<evidence type="ECO:0000313" key="12">
    <source>
        <dbReference type="EMBL" id="MBH8576617.1"/>
    </source>
</evidence>
<dbReference type="SUPFAM" id="SSF56601">
    <property type="entry name" value="beta-lactamase/transpeptidase-like"/>
    <property type="match status" value="1"/>
</dbReference>
<comment type="catalytic activity">
    <reaction evidence="8">
        <text>[GlcNAc-(1-&gt;4)-Mur2Ac(oyl-L-Ala-gamma-D-Glu-L-Lys-D-Ala-D-Ala)](n)-di-trans,octa-cis-undecaprenyl diphosphate + beta-D-GlcNAc-(1-&gt;4)-Mur2Ac(oyl-L-Ala-gamma-D-Glu-L-Lys-D-Ala-D-Ala)-di-trans,octa-cis-undecaprenyl diphosphate = [GlcNAc-(1-&gt;4)-Mur2Ac(oyl-L-Ala-gamma-D-Glu-L-Lys-D-Ala-D-Ala)](n+1)-di-trans,octa-cis-undecaprenyl diphosphate + di-trans,octa-cis-undecaprenyl diphosphate + H(+)</text>
        <dbReference type="Rhea" id="RHEA:23708"/>
        <dbReference type="Rhea" id="RHEA-COMP:9602"/>
        <dbReference type="Rhea" id="RHEA-COMP:9603"/>
        <dbReference type="ChEBI" id="CHEBI:15378"/>
        <dbReference type="ChEBI" id="CHEBI:58405"/>
        <dbReference type="ChEBI" id="CHEBI:60033"/>
        <dbReference type="ChEBI" id="CHEBI:78435"/>
        <dbReference type="EC" id="2.4.99.28"/>
    </reaction>
</comment>
<dbReference type="PANTHER" id="PTHR32282">
    <property type="entry name" value="BINDING PROTEIN TRANSPEPTIDASE, PUTATIVE-RELATED"/>
    <property type="match status" value="1"/>
</dbReference>
<dbReference type="NCBIfam" id="TIGR02073">
    <property type="entry name" value="PBP_1c"/>
    <property type="match status" value="1"/>
</dbReference>
<dbReference type="Pfam" id="PF06832">
    <property type="entry name" value="BiPBP_C"/>
    <property type="match status" value="1"/>
</dbReference>
<dbReference type="InterPro" id="IPR023346">
    <property type="entry name" value="Lysozyme-like_dom_sf"/>
</dbReference>
<keyword evidence="6" id="KW-0511">Multifunctional enzyme</keyword>
<dbReference type="PANTHER" id="PTHR32282:SF15">
    <property type="entry name" value="PENICILLIN-BINDING PROTEIN 1C"/>
    <property type="match status" value="1"/>
</dbReference>
<evidence type="ECO:0000259" key="11">
    <source>
        <dbReference type="Pfam" id="PF06832"/>
    </source>
</evidence>
<keyword evidence="3" id="KW-0328">Glycosyltransferase</keyword>